<dbReference type="KEGG" id="cdes:C0J27_01720"/>
<dbReference type="GO" id="GO:0019843">
    <property type="term" value="F:rRNA binding"/>
    <property type="evidence" value="ECO:0007669"/>
    <property type="project" value="UniProtKB-UniRule"/>
</dbReference>
<dbReference type="SUPFAM" id="SSF54843">
    <property type="entry name" value="Ribosomal protein L22"/>
    <property type="match status" value="1"/>
</dbReference>
<proteinExistence type="inferred from homology"/>
<evidence type="ECO:0000313" key="12">
    <source>
        <dbReference type="Proteomes" id="UP000254834"/>
    </source>
</evidence>
<comment type="similarity">
    <text evidence="1 7 8">Belongs to the universal ribosomal protein uL22 family.</text>
</comment>
<evidence type="ECO:0000256" key="9">
    <source>
        <dbReference type="RuleBase" id="RU004006"/>
    </source>
</evidence>
<dbReference type="PANTHER" id="PTHR13501:SF8">
    <property type="entry name" value="LARGE RIBOSOMAL SUBUNIT PROTEIN UL22M"/>
    <property type="match status" value="1"/>
</dbReference>
<dbReference type="RefSeq" id="WP_115585478.1">
    <property type="nucleotide sequence ID" value="NZ_CP025544.1"/>
</dbReference>
<protein>
    <recommendedName>
        <fullName evidence="6 7">Large ribosomal subunit protein uL22</fullName>
    </recommendedName>
</protein>
<gene>
    <name evidence="7" type="primary">rplV</name>
    <name evidence="11" type="ORF">C0J27_01720</name>
</gene>
<dbReference type="GO" id="GO:0022625">
    <property type="term" value="C:cytosolic large ribosomal subunit"/>
    <property type="evidence" value="ECO:0007669"/>
    <property type="project" value="TreeGrafter"/>
</dbReference>
<evidence type="ECO:0000256" key="3">
    <source>
        <dbReference type="ARBA" id="ARBA00022884"/>
    </source>
</evidence>
<organism evidence="11 12">
    <name type="scientific">Candidatus Chromulinivorax destructor</name>
    <dbReference type="NCBI Taxonomy" id="2066483"/>
    <lineage>
        <taxon>Bacteria</taxon>
        <taxon>Candidatus Babelota</taxon>
        <taxon>Candidatus Babeliae</taxon>
        <taxon>Candidatus Babeliales</taxon>
        <taxon>Candidatus Chromulinivoraceae</taxon>
        <taxon>Candidatus Chromulinivorax</taxon>
    </lineage>
</organism>
<sequence>MQFKAIARYIKYSPYKLRPIVDVVRGKNVQYALDWLSVYPAEKSIPIKKAIESAAANAKNLSQIAVTDLKVAEIRIDGGPTHKYFKPSAMGRSSIQRRRLSHILVVLEQINIVSTK</sequence>
<comment type="subunit">
    <text evidence="7 9">Part of the 50S ribosomal subunit.</text>
</comment>
<evidence type="ECO:0000256" key="7">
    <source>
        <dbReference type="HAMAP-Rule" id="MF_01331"/>
    </source>
</evidence>
<evidence type="ECO:0000256" key="2">
    <source>
        <dbReference type="ARBA" id="ARBA00022730"/>
    </source>
</evidence>
<keyword evidence="2 7" id="KW-0699">rRNA-binding</keyword>
<name>A0A345ZAZ6_9BACT</name>
<dbReference type="OrthoDB" id="9805969at2"/>
<keyword evidence="5 7" id="KW-0687">Ribonucleoprotein</keyword>
<dbReference type="InterPro" id="IPR047867">
    <property type="entry name" value="Ribosomal_uL22_bac/org-type"/>
</dbReference>
<reference evidence="11 12" key="1">
    <citation type="submission" date="2017-12" db="EMBL/GenBank/DDBJ databases">
        <title>Chromulinavorax destructans is a abundant pathogen of dominant heterotrophic picoflagllates.</title>
        <authorList>
            <person name="Deeg C.M."/>
            <person name="Zimmer M."/>
            <person name="Suttle C.A."/>
        </authorList>
    </citation>
    <scope>NUCLEOTIDE SEQUENCE [LARGE SCALE GENOMIC DNA]</scope>
    <source>
        <strain evidence="11 12">SeV1</strain>
    </source>
</reference>
<evidence type="ECO:0000256" key="8">
    <source>
        <dbReference type="RuleBase" id="RU004005"/>
    </source>
</evidence>
<evidence type="ECO:0000256" key="1">
    <source>
        <dbReference type="ARBA" id="ARBA00009451"/>
    </source>
</evidence>
<evidence type="ECO:0000256" key="6">
    <source>
        <dbReference type="ARBA" id="ARBA00035207"/>
    </source>
</evidence>
<dbReference type="NCBIfam" id="TIGR01044">
    <property type="entry name" value="rplV_bact"/>
    <property type="match status" value="1"/>
</dbReference>
<dbReference type="InterPro" id="IPR036394">
    <property type="entry name" value="Ribosomal_uL22_sf"/>
</dbReference>
<keyword evidence="12" id="KW-1185">Reference proteome</keyword>
<dbReference type="InterPro" id="IPR001063">
    <property type="entry name" value="Ribosomal_uL22"/>
</dbReference>
<comment type="function">
    <text evidence="7">The globular domain of the protein is located near the polypeptide exit tunnel on the outside of the subunit, while an extended beta-hairpin is found that lines the wall of the exit tunnel in the center of the 70S ribosome.</text>
</comment>
<dbReference type="AlphaFoldDB" id="A0A345ZAZ6"/>
<dbReference type="CDD" id="cd00336">
    <property type="entry name" value="Ribosomal_L22"/>
    <property type="match status" value="1"/>
</dbReference>
<keyword evidence="4 7" id="KW-0689">Ribosomal protein</keyword>
<dbReference type="PANTHER" id="PTHR13501">
    <property type="entry name" value="CHLOROPLAST 50S RIBOSOMAL PROTEIN L22-RELATED"/>
    <property type="match status" value="1"/>
</dbReference>
<dbReference type="Gene3D" id="3.90.470.10">
    <property type="entry name" value="Ribosomal protein L22/L17"/>
    <property type="match status" value="1"/>
</dbReference>
<dbReference type="GO" id="GO:0003735">
    <property type="term" value="F:structural constituent of ribosome"/>
    <property type="evidence" value="ECO:0007669"/>
    <property type="project" value="InterPro"/>
</dbReference>
<accession>A0A345ZAZ6</accession>
<dbReference type="GO" id="GO:0006412">
    <property type="term" value="P:translation"/>
    <property type="evidence" value="ECO:0007669"/>
    <property type="project" value="UniProtKB-UniRule"/>
</dbReference>
<dbReference type="Pfam" id="PF00237">
    <property type="entry name" value="Ribosomal_L22"/>
    <property type="match status" value="1"/>
</dbReference>
<dbReference type="InterPro" id="IPR005727">
    <property type="entry name" value="Ribosomal_uL22_bac/chlpt-type"/>
</dbReference>
<evidence type="ECO:0000256" key="4">
    <source>
        <dbReference type="ARBA" id="ARBA00022980"/>
    </source>
</evidence>
<dbReference type="Proteomes" id="UP000254834">
    <property type="component" value="Chromosome"/>
</dbReference>
<dbReference type="HAMAP" id="MF_01331_B">
    <property type="entry name" value="Ribosomal_uL22_B"/>
    <property type="match status" value="1"/>
</dbReference>
<dbReference type="EMBL" id="CP025544">
    <property type="protein sequence ID" value="AXK60463.1"/>
    <property type="molecule type" value="Genomic_DNA"/>
</dbReference>
<evidence type="ECO:0000313" key="11">
    <source>
        <dbReference type="EMBL" id="AXK60463.1"/>
    </source>
</evidence>
<evidence type="ECO:0000256" key="5">
    <source>
        <dbReference type="ARBA" id="ARBA00023274"/>
    </source>
</evidence>
<comment type="function">
    <text evidence="7 10">This protein binds specifically to 23S rRNA; its binding is stimulated by other ribosomal proteins, e.g., L4, L17, and L20. It is important during the early stages of 50S assembly. It makes multiple contacts with different domains of the 23S rRNA in the assembled 50S subunit and ribosome.</text>
</comment>
<keyword evidence="3 7" id="KW-0694">RNA-binding</keyword>
<evidence type="ECO:0000256" key="10">
    <source>
        <dbReference type="RuleBase" id="RU004008"/>
    </source>
</evidence>